<organism evidence="7 8">
    <name type="scientific">Nonomuraea africana</name>
    <dbReference type="NCBI Taxonomy" id="46171"/>
    <lineage>
        <taxon>Bacteria</taxon>
        <taxon>Bacillati</taxon>
        <taxon>Actinomycetota</taxon>
        <taxon>Actinomycetes</taxon>
        <taxon>Streptosporangiales</taxon>
        <taxon>Streptosporangiaceae</taxon>
        <taxon>Nonomuraea</taxon>
    </lineage>
</organism>
<dbReference type="InterPro" id="IPR001647">
    <property type="entry name" value="HTH_TetR"/>
</dbReference>
<dbReference type="PROSITE" id="PS50977">
    <property type="entry name" value="HTH_TETR_2"/>
    <property type="match status" value="1"/>
</dbReference>
<evidence type="ECO:0000259" key="6">
    <source>
        <dbReference type="PROSITE" id="PS50977"/>
    </source>
</evidence>
<evidence type="ECO:0000256" key="3">
    <source>
        <dbReference type="ARBA" id="ARBA00023163"/>
    </source>
</evidence>
<dbReference type="InterPro" id="IPR009057">
    <property type="entry name" value="Homeodomain-like_sf"/>
</dbReference>
<dbReference type="Pfam" id="PF00440">
    <property type="entry name" value="TetR_N"/>
    <property type="match status" value="1"/>
</dbReference>
<feature type="DNA-binding region" description="H-T-H motif" evidence="4">
    <location>
        <begin position="37"/>
        <end position="56"/>
    </location>
</feature>
<keyword evidence="1" id="KW-0805">Transcription regulation</keyword>
<reference evidence="7 8" key="1">
    <citation type="submission" date="2020-10" db="EMBL/GenBank/DDBJ databases">
        <title>Sequencing the genomes of 1000 actinobacteria strains.</title>
        <authorList>
            <person name="Klenk H.-P."/>
        </authorList>
    </citation>
    <scope>NUCLEOTIDE SEQUENCE [LARGE SCALE GENOMIC DNA]</scope>
    <source>
        <strain evidence="7 8">DSM 43748</strain>
    </source>
</reference>
<dbReference type="InterPro" id="IPR050109">
    <property type="entry name" value="HTH-type_TetR-like_transc_reg"/>
</dbReference>
<dbReference type="Proteomes" id="UP000661607">
    <property type="component" value="Unassembled WGS sequence"/>
</dbReference>
<name>A0ABR9KHV4_9ACTN</name>
<feature type="domain" description="HTH tetR-type" evidence="6">
    <location>
        <begin position="15"/>
        <end position="74"/>
    </location>
</feature>
<evidence type="ECO:0000313" key="7">
    <source>
        <dbReference type="EMBL" id="MBE1561238.1"/>
    </source>
</evidence>
<keyword evidence="2 4" id="KW-0238">DNA-binding</keyword>
<protein>
    <submittedName>
        <fullName evidence="7">AcrR family transcriptional regulator</fullName>
    </submittedName>
</protein>
<feature type="region of interest" description="Disordered" evidence="5">
    <location>
        <begin position="201"/>
        <end position="234"/>
    </location>
</feature>
<dbReference type="SUPFAM" id="SSF46689">
    <property type="entry name" value="Homeodomain-like"/>
    <property type="match status" value="1"/>
</dbReference>
<dbReference type="InterPro" id="IPR036271">
    <property type="entry name" value="Tet_transcr_reg_TetR-rel_C_sf"/>
</dbReference>
<keyword evidence="8" id="KW-1185">Reference proteome</keyword>
<dbReference type="Pfam" id="PF21597">
    <property type="entry name" value="TetR_C_43"/>
    <property type="match status" value="1"/>
</dbReference>
<evidence type="ECO:0000256" key="5">
    <source>
        <dbReference type="SAM" id="MobiDB-lite"/>
    </source>
</evidence>
<evidence type="ECO:0000256" key="4">
    <source>
        <dbReference type="PROSITE-ProRule" id="PRU00335"/>
    </source>
</evidence>
<dbReference type="PANTHER" id="PTHR30055:SF234">
    <property type="entry name" value="HTH-TYPE TRANSCRIPTIONAL REGULATOR BETI"/>
    <property type="match status" value="1"/>
</dbReference>
<keyword evidence="3" id="KW-0804">Transcription</keyword>
<evidence type="ECO:0000256" key="1">
    <source>
        <dbReference type="ARBA" id="ARBA00023015"/>
    </source>
</evidence>
<sequence length="234" mass="24803">MTASRQRGRRQAEAERNDRALLQAAREVLAADGAHASVASIAARAGVGIGSLYRRYRTKEELFQRLSALSLEHWIEAAERALADDDPWRGLSGFVTACVEFGQGTLAPVAGTIEVTEQMRASSARGDDLLAALVARGHEAGVLRADVTAVDVSLLIEQLGCSPLLDQLRKQGRDDLLGAAEEARARLVRIAVDGLRAVHTEPLPGRPPGAGLFTERWARPAEPATGDGGGGAGR</sequence>
<comment type="caution">
    <text evidence="7">The sequence shown here is derived from an EMBL/GenBank/DDBJ whole genome shotgun (WGS) entry which is preliminary data.</text>
</comment>
<accession>A0ABR9KHV4</accession>
<dbReference type="InterPro" id="IPR049445">
    <property type="entry name" value="TetR_SbtR-like_C"/>
</dbReference>
<evidence type="ECO:0000256" key="2">
    <source>
        <dbReference type="ARBA" id="ARBA00023125"/>
    </source>
</evidence>
<proteinExistence type="predicted"/>
<dbReference type="EMBL" id="JADBEF010000001">
    <property type="protein sequence ID" value="MBE1561238.1"/>
    <property type="molecule type" value="Genomic_DNA"/>
</dbReference>
<evidence type="ECO:0000313" key="8">
    <source>
        <dbReference type="Proteomes" id="UP000661607"/>
    </source>
</evidence>
<dbReference type="PANTHER" id="PTHR30055">
    <property type="entry name" value="HTH-TYPE TRANSCRIPTIONAL REGULATOR RUTR"/>
    <property type="match status" value="1"/>
</dbReference>
<dbReference type="RefSeq" id="WP_192776187.1">
    <property type="nucleotide sequence ID" value="NZ_BAAASY010000020.1"/>
</dbReference>
<dbReference type="Gene3D" id="1.10.357.10">
    <property type="entry name" value="Tetracycline Repressor, domain 2"/>
    <property type="match status" value="1"/>
</dbReference>
<dbReference type="PRINTS" id="PR00455">
    <property type="entry name" value="HTHTETR"/>
</dbReference>
<gene>
    <name evidence="7" type="ORF">H4W81_004017</name>
</gene>
<dbReference type="SUPFAM" id="SSF48498">
    <property type="entry name" value="Tetracyclin repressor-like, C-terminal domain"/>
    <property type="match status" value="1"/>
</dbReference>